<dbReference type="AlphaFoldDB" id="A0A9W6AXH6"/>
<evidence type="ECO:0000313" key="2">
    <source>
        <dbReference type="Proteomes" id="UP001144157"/>
    </source>
</evidence>
<protein>
    <submittedName>
        <fullName evidence="1">Uncharacterized protein</fullName>
    </submittedName>
</protein>
<dbReference type="Proteomes" id="UP001144157">
    <property type="component" value="Unassembled WGS sequence"/>
</dbReference>
<reference evidence="1" key="1">
    <citation type="submission" date="2022-07" db="EMBL/GenBank/DDBJ databases">
        <title>Taxonomy of Aspergillus series Nigri: significant species reduction supported by multi-species coalescent approaches.</title>
        <authorList>
            <person name="Bian C."/>
            <person name="Kusuya Y."/>
            <person name="Sklenar F."/>
            <person name="D'hooge E."/>
            <person name="Yaguchi T."/>
            <person name="Takahashi H."/>
            <person name="Hubka V."/>
        </authorList>
    </citation>
    <scope>NUCLEOTIDE SEQUENCE</scope>
    <source>
        <strain evidence="1">IFM 56815</strain>
    </source>
</reference>
<organism evidence="1 2">
    <name type="scientific">Aspergillus tubingensis</name>
    <dbReference type="NCBI Taxonomy" id="5068"/>
    <lineage>
        <taxon>Eukaryota</taxon>
        <taxon>Fungi</taxon>
        <taxon>Dikarya</taxon>
        <taxon>Ascomycota</taxon>
        <taxon>Pezizomycotina</taxon>
        <taxon>Eurotiomycetes</taxon>
        <taxon>Eurotiomycetidae</taxon>
        <taxon>Eurotiales</taxon>
        <taxon>Aspergillaceae</taxon>
        <taxon>Aspergillus</taxon>
        <taxon>Aspergillus subgen. Circumdati</taxon>
    </lineage>
</organism>
<sequence>MSSLAPGTTLQGTSWNYRILNPVVGDSTHSSTVYTAEVIPHENARHAPQAPKSALIKASPPGAVTALENMKRERQVYRLPGVTSSACFRKMYDEIDSSTIALEWLDTTLAEVKYQSSMRIYSLIVTVMRAALTSCVVLEGYGCVNMGTKFLS</sequence>
<comment type="caution">
    <text evidence="1">The sequence shown here is derived from an EMBL/GenBank/DDBJ whole genome shotgun (WGS) entry which is preliminary data.</text>
</comment>
<accession>A0A9W6AXH6</accession>
<gene>
    <name evidence="1" type="ORF">AtubIFM56815_002171</name>
</gene>
<evidence type="ECO:0000313" key="1">
    <source>
        <dbReference type="EMBL" id="GLA87740.1"/>
    </source>
</evidence>
<name>A0A9W6AXH6_ASPTU</name>
<proteinExistence type="predicted"/>
<dbReference type="EMBL" id="BRPE01000011">
    <property type="protein sequence ID" value="GLA87740.1"/>
    <property type="molecule type" value="Genomic_DNA"/>
</dbReference>